<evidence type="ECO:0000313" key="2">
    <source>
        <dbReference type="Proteomes" id="UP001259832"/>
    </source>
</evidence>
<sequence>MASPFATVTYRSHETTVKPWDPDFWRLAELEEMAALKTKGVLKEIPESEMPKDVHAINAIWVYAL</sequence>
<proteinExistence type="predicted"/>
<organism evidence="1 2">
    <name type="scientific">Phytophthora citrophthora</name>
    <dbReference type="NCBI Taxonomy" id="4793"/>
    <lineage>
        <taxon>Eukaryota</taxon>
        <taxon>Sar</taxon>
        <taxon>Stramenopiles</taxon>
        <taxon>Oomycota</taxon>
        <taxon>Peronosporomycetes</taxon>
        <taxon>Peronosporales</taxon>
        <taxon>Peronosporaceae</taxon>
        <taxon>Phytophthora</taxon>
    </lineage>
</organism>
<protein>
    <submittedName>
        <fullName evidence="1">Uncharacterized protein</fullName>
    </submittedName>
</protein>
<evidence type="ECO:0000313" key="1">
    <source>
        <dbReference type="EMBL" id="KAK1946633.1"/>
    </source>
</evidence>
<gene>
    <name evidence="1" type="ORF">P3T76_002185</name>
</gene>
<reference evidence="1" key="1">
    <citation type="submission" date="2023-08" db="EMBL/GenBank/DDBJ databases">
        <title>Reference Genome Resource for the Citrus Pathogen Phytophthora citrophthora.</title>
        <authorList>
            <person name="Moller H."/>
            <person name="Coetzee B."/>
            <person name="Rose L.J."/>
            <person name="Van Niekerk J.M."/>
        </authorList>
    </citation>
    <scope>NUCLEOTIDE SEQUENCE</scope>
    <source>
        <strain evidence="1">STE-U-9442</strain>
    </source>
</reference>
<dbReference type="Proteomes" id="UP001259832">
    <property type="component" value="Unassembled WGS sequence"/>
</dbReference>
<name>A0AAD9GYK0_9STRA</name>
<dbReference type="EMBL" id="JASMQC010000003">
    <property type="protein sequence ID" value="KAK1946633.1"/>
    <property type="molecule type" value="Genomic_DNA"/>
</dbReference>
<dbReference type="AlphaFoldDB" id="A0AAD9GYK0"/>
<keyword evidence="2" id="KW-1185">Reference proteome</keyword>
<comment type="caution">
    <text evidence="1">The sequence shown here is derived from an EMBL/GenBank/DDBJ whole genome shotgun (WGS) entry which is preliminary data.</text>
</comment>
<accession>A0AAD9GYK0</accession>